<dbReference type="RefSeq" id="WP_011526316.1">
    <property type="nucleotide sequence ID" value="NC_008011.1"/>
</dbReference>
<feature type="signal peptide" evidence="1">
    <location>
        <begin position="1"/>
        <end position="26"/>
    </location>
</feature>
<dbReference type="Proteomes" id="UP000002430">
    <property type="component" value="Chromosome"/>
</dbReference>
<keyword evidence="1" id="KW-0732">Signal</keyword>
<dbReference type="OrthoDB" id="9798905at2"/>
<dbReference type="PANTHER" id="PTHR36573">
    <property type="entry name" value="INTERMEMBRANE PHOSPHOLIPID TRANSPORT SYSTEM BINDING PROTEIN MLAC"/>
    <property type="match status" value="1"/>
</dbReference>
<sequence length="216" mass="24828">MSIQKTFFNFIFFFLILLIFSNQAVATGPTKTIETSVNDVINYLKDPSYSNPQTHLQVRNKIENEVRKVFDFSEFSLRTVGLNWNSFTTSQQERFNNAFSDLLLATYLDKIDGYNGEKVTYTNELISSKGDRAEVQTVINLSDGRTIPVVYRMMSKKNTWVVYDVIIENISLIKNYRAQFQDILMKNKPEELIQKVEARAKELHNAASVGNSKLGQ</sequence>
<dbReference type="Gene3D" id="3.10.450.710">
    <property type="entry name" value="Tgt2/MlaC"/>
    <property type="match status" value="1"/>
</dbReference>
<dbReference type="HOGENOM" id="CLU_094502_2_0_7"/>
<feature type="chain" id="PRO_5004194466" evidence="1">
    <location>
        <begin position="27"/>
        <end position="216"/>
    </location>
</feature>
<dbReference type="AlphaFoldDB" id="Q1MRT6"/>
<dbReference type="EMBL" id="AM180252">
    <property type="protein sequence ID" value="CAJ54290.1"/>
    <property type="molecule type" value="Genomic_DNA"/>
</dbReference>
<keyword evidence="3" id="KW-1185">Reference proteome</keyword>
<dbReference type="PIRSF" id="PIRSF004649">
    <property type="entry name" value="MlaC"/>
    <property type="match status" value="1"/>
</dbReference>
<dbReference type="InterPro" id="IPR042245">
    <property type="entry name" value="Tgt2/MlaC_sf"/>
</dbReference>
<proteinExistence type="predicted"/>
<dbReference type="InterPro" id="IPR008869">
    <property type="entry name" value="MlaC/ttg2D"/>
</dbReference>
<dbReference type="eggNOG" id="COG2854">
    <property type="taxonomic scope" value="Bacteria"/>
</dbReference>
<reference evidence="2 3" key="1">
    <citation type="submission" date="2005-11" db="EMBL/GenBank/DDBJ databases">
        <title>The complete genome sequence of Lawsonia intracellularis: the causative agent of proliferative enteropathy.</title>
        <authorList>
            <person name="Kaur K."/>
            <person name="Zhang Q."/>
            <person name="Beckler D."/>
            <person name="Munir S."/>
            <person name="Li L."/>
            <person name="Kinsley K."/>
            <person name="Herron L."/>
            <person name="Peterson A."/>
            <person name="May B."/>
            <person name="Singh S."/>
            <person name="Gebhart C."/>
            <person name="Kapur V."/>
        </authorList>
    </citation>
    <scope>NUCLEOTIDE SEQUENCE [LARGE SCALE GENOMIC DNA]</scope>
    <source>
        <strain evidence="2 3">PHE/MN1-00</strain>
    </source>
</reference>
<organism evidence="2 3">
    <name type="scientific">Lawsonia intracellularis (strain PHE/MN1-00)</name>
    <dbReference type="NCBI Taxonomy" id="363253"/>
    <lineage>
        <taxon>Bacteria</taxon>
        <taxon>Pseudomonadati</taxon>
        <taxon>Thermodesulfobacteriota</taxon>
        <taxon>Desulfovibrionia</taxon>
        <taxon>Desulfovibrionales</taxon>
        <taxon>Desulfovibrionaceae</taxon>
        <taxon>Lawsonia</taxon>
    </lineage>
</organism>
<protein>
    <submittedName>
        <fullName evidence="2">ABC-type transport system involved in resistance to organic solvents, auxiliary component</fullName>
    </submittedName>
</protein>
<dbReference type="Pfam" id="PF05494">
    <property type="entry name" value="MlaC"/>
    <property type="match status" value="1"/>
</dbReference>
<evidence type="ECO:0000313" key="3">
    <source>
        <dbReference type="Proteomes" id="UP000002430"/>
    </source>
</evidence>
<dbReference type="KEGG" id="lip:LI0234"/>
<accession>Q1MRT6</accession>
<evidence type="ECO:0000256" key="1">
    <source>
        <dbReference type="SAM" id="SignalP"/>
    </source>
</evidence>
<evidence type="ECO:0000313" key="2">
    <source>
        <dbReference type="EMBL" id="CAJ54290.1"/>
    </source>
</evidence>
<dbReference type="STRING" id="363253.LI0234"/>
<dbReference type="PANTHER" id="PTHR36573:SF1">
    <property type="entry name" value="INTERMEMBRANE PHOSPHOLIPID TRANSPORT SYSTEM BINDING PROTEIN MLAC"/>
    <property type="match status" value="1"/>
</dbReference>
<gene>
    <name evidence="2" type="ordered locus">LI0234</name>
</gene>
<name>Q1MRT6_LAWIP</name>